<dbReference type="GO" id="GO:0016616">
    <property type="term" value="F:oxidoreductase activity, acting on the CH-OH group of donors, NAD or NADP as acceptor"/>
    <property type="evidence" value="ECO:0007669"/>
    <property type="project" value="TreeGrafter"/>
</dbReference>
<evidence type="ECO:0000256" key="3">
    <source>
        <dbReference type="RuleBase" id="RU000363"/>
    </source>
</evidence>
<dbReference type="AlphaFoldDB" id="A0A642VB30"/>
<evidence type="ECO:0000256" key="1">
    <source>
        <dbReference type="ARBA" id="ARBA00006484"/>
    </source>
</evidence>
<proteinExistence type="inferred from homology"/>
<evidence type="ECO:0000313" key="4">
    <source>
        <dbReference type="EMBL" id="KAA8916807.1"/>
    </source>
</evidence>
<name>A0A642VB30_9ASCO</name>
<dbReference type="InterPro" id="IPR002347">
    <property type="entry name" value="SDR_fam"/>
</dbReference>
<evidence type="ECO:0000313" key="5">
    <source>
        <dbReference type="Proteomes" id="UP000761534"/>
    </source>
</evidence>
<evidence type="ECO:0000256" key="2">
    <source>
        <dbReference type="ARBA" id="ARBA00023002"/>
    </source>
</evidence>
<dbReference type="VEuPathDB" id="FungiDB:TRICI_001043"/>
<reference evidence="4" key="1">
    <citation type="journal article" date="2019" name="G3 (Bethesda)">
        <title>Genome Assemblies of Two Rare Opportunistic Yeast Pathogens: Diutina rugosa (syn. Candida rugosa) and Trichomonascus ciferrii (syn. Candida ciferrii).</title>
        <authorList>
            <person name="Mixao V."/>
            <person name="Saus E."/>
            <person name="Hansen A.P."/>
            <person name="Lass-Florl C."/>
            <person name="Gabaldon T."/>
        </authorList>
    </citation>
    <scope>NUCLEOTIDE SEQUENCE</scope>
    <source>
        <strain evidence="4">CBS 4856</strain>
    </source>
</reference>
<dbReference type="CDD" id="cd05339">
    <property type="entry name" value="17beta-HSDXI-like_SDR_c"/>
    <property type="match status" value="1"/>
</dbReference>
<gene>
    <name evidence="4" type="ORF">TRICI_001043</name>
</gene>
<keyword evidence="5" id="KW-1185">Reference proteome</keyword>
<comment type="similarity">
    <text evidence="1 3">Belongs to the short-chain dehydrogenases/reductases (SDR) family.</text>
</comment>
<dbReference type="PANTHER" id="PTHR24322:SF736">
    <property type="entry name" value="RETINOL DEHYDROGENASE 10"/>
    <property type="match status" value="1"/>
</dbReference>
<evidence type="ECO:0008006" key="6">
    <source>
        <dbReference type="Google" id="ProtNLM"/>
    </source>
</evidence>
<comment type="caution">
    <text evidence="4">The sequence shown here is derived from an EMBL/GenBank/DDBJ whole genome shotgun (WGS) entry which is preliminary data.</text>
</comment>
<protein>
    <recommendedName>
        <fullName evidence="6">NAD(P)-binding protein</fullName>
    </recommendedName>
</protein>
<sequence length="273" mass="30174">MFVNRRFVDGWGDKLDKERDIIVITGGSSGLGLKLSALFAVNGYQVVVLDVKEPDQLVVNVAYRKCDVSREEHVKAVCEAIVQTGKSIVLINNAGIAYGKRILDMDSEEIEKTIDVNLKSSFWTIRSFLPTMLKQRRGYIVTVSSVLGYIGPGGLTAYSASKGGLNTFHDSLTHELDSKSGVRTLLVTVGQMETEMFSRVETPSKFLAPVLQTTEVALKVFEAVENGACGELSMPLYARLIHWTKLTPQSLVNWIRQTYGMDNSALNMSKKTD</sequence>
<keyword evidence="2" id="KW-0560">Oxidoreductase</keyword>
<dbReference type="PANTHER" id="PTHR24322">
    <property type="entry name" value="PKSB"/>
    <property type="match status" value="1"/>
</dbReference>
<dbReference type="PRINTS" id="PR00080">
    <property type="entry name" value="SDRFAMILY"/>
</dbReference>
<dbReference type="Pfam" id="PF00106">
    <property type="entry name" value="adh_short"/>
    <property type="match status" value="1"/>
</dbReference>
<dbReference type="OrthoDB" id="10253736at2759"/>
<accession>A0A642VB30</accession>
<dbReference type="InterPro" id="IPR036291">
    <property type="entry name" value="NAD(P)-bd_dom_sf"/>
</dbReference>
<dbReference type="PRINTS" id="PR00081">
    <property type="entry name" value="GDHRDH"/>
</dbReference>
<organism evidence="4 5">
    <name type="scientific">Trichomonascus ciferrii</name>
    <dbReference type="NCBI Taxonomy" id="44093"/>
    <lineage>
        <taxon>Eukaryota</taxon>
        <taxon>Fungi</taxon>
        <taxon>Dikarya</taxon>
        <taxon>Ascomycota</taxon>
        <taxon>Saccharomycotina</taxon>
        <taxon>Dipodascomycetes</taxon>
        <taxon>Dipodascales</taxon>
        <taxon>Trichomonascaceae</taxon>
        <taxon>Trichomonascus</taxon>
        <taxon>Trichomonascus ciferrii complex</taxon>
    </lineage>
</organism>
<dbReference type="Gene3D" id="3.40.50.720">
    <property type="entry name" value="NAD(P)-binding Rossmann-like Domain"/>
    <property type="match status" value="1"/>
</dbReference>
<dbReference type="Proteomes" id="UP000761534">
    <property type="component" value="Unassembled WGS sequence"/>
</dbReference>
<dbReference type="SUPFAM" id="SSF51735">
    <property type="entry name" value="NAD(P)-binding Rossmann-fold domains"/>
    <property type="match status" value="1"/>
</dbReference>
<dbReference type="EMBL" id="SWFS01000080">
    <property type="protein sequence ID" value="KAA8916807.1"/>
    <property type="molecule type" value="Genomic_DNA"/>
</dbReference>